<sequence length="191" mass="22123">MDAGKYKDSGNNSNRGKETGLDRKMSKSTLSYLSKRLIRESCFDPTRHLRENESFRTAWEASQRVLDCSGNPRGCLTSLRWFWEESSRRFFENHEQSRVSKTETDRTRQKQTRLAVFRSDVTTMAPNGMLMQGRWLPTPKRTPEVVVVVVWLQSYRVNPYSPSKITENRVRPGNRPDWAIFGSDVTTVAPD</sequence>
<feature type="region of interest" description="Disordered" evidence="1">
    <location>
        <begin position="1"/>
        <end position="26"/>
    </location>
</feature>
<evidence type="ECO:0000313" key="3">
    <source>
        <dbReference type="Proteomes" id="UP000233551"/>
    </source>
</evidence>
<comment type="caution">
    <text evidence="2">The sequence shown here is derived from an EMBL/GenBank/DDBJ whole genome shotgun (WGS) entry which is preliminary data.</text>
</comment>
<proteinExistence type="predicted"/>
<dbReference type="AlphaFoldDB" id="A0A2I0KC83"/>
<keyword evidence="3" id="KW-1185">Reference proteome</keyword>
<evidence type="ECO:0000313" key="2">
    <source>
        <dbReference type="EMBL" id="PKI66154.1"/>
    </source>
</evidence>
<dbReference type="Proteomes" id="UP000233551">
    <property type="component" value="Unassembled WGS sequence"/>
</dbReference>
<feature type="compositionally biased region" description="Basic and acidic residues" evidence="1">
    <location>
        <begin position="15"/>
        <end position="25"/>
    </location>
</feature>
<name>A0A2I0KC83_PUNGR</name>
<accession>A0A2I0KC83</accession>
<dbReference type="EMBL" id="PGOL01000685">
    <property type="protein sequence ID" value="PKI66154.1"/>
    <property type="molecule type" value="Genomic_DNA"/>
</dbReference>
<organism evidence="2 3">
    <name type="scientific">Punica granatum</name>
    <name type="common">Pomegranate</name>
    <dbReference type="NCBI Taxonomy" id="22663"/>
    <lineage>
        <taxon>Eukaryota</taxon>
        <taxon>Viridiplantae</taxon>
        <taxon>Streptophyta</taxon>
        <taxon>Embryophyta</taxon>
        <taxon>Tracheophyta</taxon>
        <taxon>Spermatophyta</taxon>
        <taxon>Magnoliopsida</taxon>
        <taxon>eudicotyledons</taxon>
        <taxon>Gunneridae</taxon>
        <taxon>Pentapetalae</taxon>
        <taxon>rosids</taxon>
        <taxon>malvids</taxon>
        <taxon>Myrtales</taxon>
        <taxon>Lythraceae</taxon>
        <taxon>Punica</taxon>
    </lineage>
</organism>
<reference evidence="2 3" key="1">
    <citation type="submission" date="2017-11" db="EMBL/GenBank/DDBJ databases">
        <title>De-novo sequencing of pomegranate (Punica granatum L.) genome.</title>
        <authorList>
            <person name="Akparov Z."/>
            <person name="Amiraslanov A."/>
            <person name="Hajiyeva S."/>
            <person name="Abbasov M."/>
            <person name="Kaur K."/>
            <person name="Hamwieh A."/>
            <person name="Solovyev V."/>
            <person name="Salamov A."/>
            <person name="Braich B."/>
            <person name="Kosarev P."/>
            <person name="Mahmoud A."/>
            <person name="Hajiyev E."/>
            <person name="Babayeva S."/>
            <person name="Izzatullayeva V."/>
            <person name="Mammadov A."/>
            <person name="Mammadov A."/>
            <person name="Sharifova S."/>
            <person name="Ojaghi J."/>
            <person name="Eynullazada K."/>
            <person name="Bayramov B."/>
            <person name="Abdulazimova A."/>
            <person name="Shahmuradov I."/>
        </authorList>
    </citation>
    <scope>NUCLEOTIDE SEQUENCE [LARGE SCALE GENOMIC DNA]</scope>
    <source>
        <strain evidence="3">cv. AG2017</strain>
        <tissue evidence="2">Leaf</tissue>
    </source>
</reference>
<gene>
    <name evidence="2" type="ORF">CRG98_013452</name>
</gene>
<evidence type="ECO:0000256" key="1">
    <source>
        <dbReference type="SAM" id="MobiDB-lite"/>
    </source>
</evidence>
<protein>
    <submittedName>
        <fullName evidence="2">Uncharacterized protein</fullName>
    </submittedName>
</protein>